<reference evidence="3 4" key="1">
    <citation type="submission" date="2017-09" db="EMBL/GenBank/DDBJ databases">
        <title>WGS assembly of Aquilegia coerulea Goldsmith.</title>
        <authorList>
            <person name="Hodges S."/>
            <person name="Kramer E."/>
            <person name="Nordborg M."/>
            <person name="Tomkins J."/>
            <person name="Borevitz J."/>
            <person name="Derieg N."/>
            <person name="Yan J."/>
            <person name="Mihaltcheva S."/>
            <person name="Hayes R.D."/>
            <person name="Rokhsar D."/>
        </authorList>
    </citation>
    <scope>NUCLEOTIDE SEQUENCE [LARGE SCALE GENOMIC DNA]</scope>
    <source>
        <strain evidence="4">cv. Goldsmith</strain>
    </source>
</reference>
<keyword evidence="2" id="KW-0812">Transmembrane</keyword>
<evidence type="ECO:0000256" key="1">
    <source>
        <dbReference type="SAM" id="MobiDB-lite"/>
    </source>
</evidence>
<evidence type="ECO:0000313" key="3">
    <source>
        <dbReference type="EMBL" id="PIA52743.1"/>
    </source>
</evidence>
<dbReference type="OrthoDB" id="1916829at2759"/>
<dbReference type="EMBL" id="KZ305027">
    <property type="protein sequence ID" value="PIA52743.1"/>
    <property type="molecule type" value="Genomic_DNA"/>
</dbReference>
<keyword evidence="2" id="KW-1133">Transmembrane helix</keyword>
<dbReference type="PANTHER" id="PTHR33640:SF8">
    <property type="entry name" value="TRANSMEMBRANE PROTEIN"/>
    <property type="match status" value="1"/>
</dbReference>
<dbReference type="InParanoid" id="A0A2G5EAG1"/>
<keyword evidence="4" id="KW-1185">Reference proteome</keyword>
<dbReference type="PANTHER" id="PTHR33640">
    <property type="entry name" value="TRANSMEMBRANE PROTEIN"/>
    <property type="match status" value="1"/>
</dbReference>
<feature type="transmembrane region" description="Helical" evidence="2">
    <location>
        <begin position="25"/>
        <end position="44"/>
    </location>
</feature>
<dbReference type="Proteomes" id="UP000230069">
    <property type="component" value="Unassembled WGS sequence"/>
</dbReference>
<evidence type="ECO:0008006" key="5">
    <source>
        <dbReference type="Google" id="ProtNLM"/>
    </source>
</evidence>
<dbReference type="STRING" id="218851.A0A2G5EAG1"/>
<dbReference type="AlphaFoldDB" id="A0A2G5EAG1"/>
<organism evidence="3 4">
    <name type="scientific">Aquilegia coerulea</name>
    <name type="common">Rocky mountain columbine</name>
    <dbReference type="NCBI Taxonomy" id="218851"/>
    <lineage>
        <taxon>Eukaryota</taxon>
        <taxon>Viridiplantae</taxon>
        <taxon>Streptophyta</taxon>
        <taxon>Embryophyta</taxon>
        <taxon>Tracheophyta</taxon>
        <taxon>Spermatophyta</taxon>
        <taxon>Magnoliopsida</taxon>
        <taxon>Ranunculales</taxon>
        <taxon>Ranunculaceae</taxon>
        <taxon>Thalictroideae</taxon>
        <taxon>Aquilegia</taxon>
    </lineage>
</organism>
<name>A0A2G5EAG1_AQUCA</name>
<evidence type="ECO:0000313" key="4">
    <source>
        <dbReference type="Proteomes" id="UP000230069"/>
    </source>
</evidence>
<feature type="compositionally biased region" description="Basic and acidic residues" evidence="1">
    <location>
        <begin position="166"/>
        <end position="205"/>
    </location>
</feature>
<keyword evidence="2" id="KW-0472">Membrane</keyword>
<feature type="region of interest" description="Disordered" evidence="1">
    <location>
        <begin position="154"/>
        <end position="218"/>
    </location>
</feature>
<accession>A0A2G5EAG1</accession>
<dbReference type="FunCoup" id="A0A2G5EAG1">
    <property type="interactions" value="254"/>
</dbReference>
<evidence type="ECO:0000256" key="2">
    <source>
        <dbReference type="SAM" id="Phobius"/>
    </source>
</evidence>
<sequence length="251" mass="29384">MDFSFDNVKREKANAMMRYRRVRKLANLFRLFEVVLALILVSWFTTQLPFIVEIFGNYFKKLCVVIISPRFVFVIGNAIIITLFLKSDQFSSKSSSNSSNEEVNLYEEFVKKNNENRQKICMEVSSFSSSPKEEIVFEDKETVCEVSSVPVPVPRDSPLRTPRTNKLRDAQRKSYRRTQSENIKRDEVLQKPEKKLRRSETEKYRTFGGKSSVGEKELSNEEFQRTIEAFIAKQAMFRWEESMAVVLHNQS</sequence>
<proteinExistence type="predicted"/>
<feature type="transmembrane region" description="Helical" evidence="2">
    <location>
        <begin position="64"/>
        <end position="85"/>
    </location>
</feature>
<gene>
    <name evidence="3" type="ORF">AQUCO_01000543v1</name>
</gene>
<protein>
    <recommendedName>
        <fullName evidence="5">DUF4408 domain-containing protein</fullName>
    </recommendedName>
</protein>